<dbReference type="PANTHER" id="PTHR36107:SF1">
    <property type="entry name" value="SMALL, ACID-SOLUBLE SPORE PROTEIN A"/>
    <property type="match status" value="1"/>
</dbReference>
<dbReference type="Pfam" id="PF00269">
    <property type="entry name" value="SASP"/>
    <property type="match status" value="1"/>
</dbReference>
<dbReference type="KEGG" id="ppm:PPSC2_26130"/>
<dbReference type="HOGENOM" id="CLU_169738_2_0_9"/>
<dbReference type="EMBL" id="CP002214">
    <property type="protein sequence ID" value="ADO59807.1"/>
    <property type="molecule type" value="Genomic_DNA"/>
</dbReference>
<evidence type="ECO:0000313" key="4">
    <source>
        <dbReference type="EMBL" id="ADO59807.1"/>
    </source>
</evidence>
<dbReference type="Proteomes" id="UP000006868">
    <property type="component" value="Plasmid pSC2"/>
</dbReference>
<dbReference type="GO" id="GO:0006265">
    <property type="term" value="P:DNA topological change"/>
    <property type="evidence" value="ECO:0007669"/>
    <property type="project" value="InterPro"/>
</dbReference>
<dbReference type="InterPro" id="IPR018126">
    <property type="entry name" value="SASP_alpha/beta-type_CS"/>
</dbReference>
<gene>
    <name evidence="4" type="ORF">PPSC2_26130</name>
</gene>
<dbReference type="InterPro" id="IPR001448">
    <property type="entry name" value="SASP_alpha/beta-type"/>
</dbReference>
<geneLocation type="plasmid" evidence="4 5">
    <name>pSC2</name>
</geneLocation>
<organism evidence="4 5">
    <name type="scientific">Paenibacillus polymyxa (strain SC2)</name>
    <name type="common">Bacillus polymyxa</name>
    <dbReference type="NCBI Taxonomy" id="886882"/>
    <lineage>
        <taxon>Bacteria</taxon>
        <taxon>Bacillati</taxon>
        <taxon>Bacillota</taxon>
        <taxon>Bacilli</taxon>
        <taxon>Bacillales</taxon>
        <taxon>Paenibacillaceae</taxon>
        <taxon>Paenibacillus</taxon>
    </lineage>
</organism>
<protein>
    <submittedName>
        <fullName evidence="4">Spore protein</fullName>
    </submittedName>
</protein>
<dbReference type="Gene3D" id="6.10.10.80">
    <property type="entry name" value="Small, acid-soluble spore protein, alpha/beta type-like"/>
    <property type="match status" value="1"/>
</dbReference>
<name>E3EKH5_PAEPS</name>
<keyword evidence="3" id="KW-0238">DNA-binding</keyword>
<sequence length="72" mass="8090">MTKRSNSTKNTRSPQAYQLFEQLKFEVAQELGLELPIDGYYGKMKTKDLGAIGGNLTRRLLQIAEEAIAGRM</sequence>
<dbReference type="InterPro" id="IPR050847">
    <property type="entry name" value="SASP_DNA-binding"/>
</dbReference>
<dbReference type="OrthoDB" id="2939151at2"/>
<evidence type="ECO:0000256" key="2">
    <source>
        <dbReference type="ARBA" id="ARBA00005442"/>
    </source>
</evidence>
<dbReference type="PROSITE" id="PS00304">
    <property type="entry name" value="SASP_1"/>
    <property type="match status" value="1"/>
</dbReference>
<dbReference type="PANTHER" id="PTHR36107">
    <property type="entry name" value="SMALL, ACID-SOLUBLE SPORE PROTEIN A"/>
    <property type="match status" value="1"/>
</dbReference>
<dbReference type="eggNOG" id="ENOG5032YCI">
    <property type="taxonomic scope" value="Bacteria"/>
</dbReference>
<comment type="function">
    <text evidence="1">SASP are bound to spore DNA. They are double-stranded DNA-binding proteins that cause DNA to change to an a-like conformation. They protect the DNA backbone from chemical and enzymatic cleavage and are thus involved in dormant spore's high resistance to UV light.</text>
</comment>
<dbReference type="AlphaFoldDB" id="E3EKH5"/>
<evidence type="ECO:0000256" key="3">
    <source>
        <dbReference type="ARBA" id="ARBA00023125"/>
    </source>
</evidence>
<keyword evidence="4" id="KW-0614">Plasmid</keyword>
<reference evidence="4 5" key="1">
    <citation type="journal article" date="2011" name="J. Bacteriol.">
        <title>Complete genome sequence of Paenibacillus polymyxa SC2, a strain of plant growth-promoting Rhizobacterium with broad-spectrum antimicrobial activity.</title>
        <authorList>
            <person name="Ma M."/>
            <person name="Wang C."/>
            <person name="Ding Y."/>
            <person name="Li L."/>
            <person name="Shen D."/>
            <person name="Jiang X."/>
            <person name="Guan D."/>
            <person name="Cao F."/>
            <person name="Chen H."/>
            <person name="Feng R."/>
            <person name="Wang X."/>
            <person name="Ge Y."/>
            <person name="Yao L."/>
            <person name="Bing X."/>
            <person name="Yang X."/>
            <person name="Li J."/>
            <person name="Du B."/>
        </authorList>
    </citation>
    <scope>NUCLEOTIDE SEQUENCE [LARGE SCALE GENOMIC DNA]</scope>
    <source>
        <strain evidence="4 5">SC2</strain>
        <plasmid evidence="5">pSC2</plasmid>
    </source>
</reference>
<dbReference type="GO" id="GO:0003690">
    <property type="term" value="F:double-stranded DNA binding"/>
    <property type="evidence" value="ECO:0007669"/>
    <property type="project" value="InterPro"/>
</dbReference>
<dbReference type="PATRIC" id="fig|886882.15.peg.5502"/>
<accession>E3EKH5</accession>
<proteinExistence type="inferred from homology"/>
<evidence type="ECO:0000256" key="1">
    <source>
        <dbReference type="ARBA" id="ARBA00003863"/>
    </source>
</evidence>
<dbReference type="InterPro" id="IPR038300">
    <property type="entry name" value="SASP_sf_alpha/beta"/>
</dbReference>
<dbReference type="RefSeq" id="WP_013386221.1">
    <property type="nucleotide sequence ID" value="NC_014628.2"/>
</dbReference>
<evidence type="ECO:0000313" key="5">
    <source>
        <dbReference type="Proteomes" id="UP000006868"/>
    </source>
</evidence>
<comment type="similarity">
    <text evidence="2">Belongs to the alpha/beta-type SASP family.</text>
</comment>